<sequence length="974" mass="106682">MPLKVRCTSCEAAIVFKTAPSADRTIACPKCSARLTVRAPRDRQTVAPPPRAGRGNRKGTRNRRPLMLGAGLGGAALAAVAMAVALLPDALALAVAPAPAHEPAPVASPAAAADPPVVVRPVVRRVADLTPATAPPPGAPAAGDEPQWEPDAAGFREVVSPFLTKHCVNCHGPDLNEGNFRVDEHLPNAFLDLSAKEKWGEVINVLNSHEMPPEDMPQPSAEEVARVVDWIVEQSARAELLRRDTAIVLRRLNRDEYQNTIRDLLGVGIDVSGFPQDPASGGFDNNGRALTLSPLLVELYLGAAREALDLALVEGERPPSLRWRFEPETGDGDSNRVEYDGQRVIVNGGQNPVEGPFKVLHHESWNKNLNARDFKLPHAGEYSIRVRAAGRVPDRAAVVASARQIHAGRLQERMKDNPKGEKYFREEMERDLKHFEADRMYDYGPPRLKLVKTLGGQPATVDEYDVEASPADPQVFETRTRMTTESAGVTVHYDYSVPSVLENFWMQGKDEFARPELLVDWIEIEGPLYESWPPESHTNLLPESPLREADEREYARDMLARFLRRAYRRPVADAEIDAKLALYDAVRPDAASFVQAIKTPLIATLVSPHFLYLAEPTEPADGRPAAPRTLDGHELASRLSYFLWSSMPDEALSDLADEGRLSDPAVTAEQVDRMLADPKSAAFVRNFAGQWLGLREVGANPPAEDLYPRYDRHLEVSIVRESEAFFEEILRHDLPATNLVSSDFVVINERLGRYYGIPGVEGDAFRRVTVPEGVRRGGVVTQASVLTITSNGTRTSPVKRGTWVLKNVLGTDPGLPVANAGDIAPKVPGVDKATVRQRLEIHRSLPQCARCHDKIDPLGFALENYDASGSWREKEGFGYKGRIGSSDPDIDASATLPDGTAFVGVEGLQNALMQQEDLFLKCLAGKLLTYALGRELGVSDRPAVDAAVAQMRAEGGTLRALIHHVAASEPFRTK</sequence>
<evidence type="ECO:0000256" key="5">
    <source>
        <dbReference type="SAM" id="MobiDB-lite"/>
    </source>
</evidence>
<name>A0A517PA54_9PLAN</name>
<dbReference type="KEGG" id="acaf:CA12_23500"/>
<evidence type="ECO:0000256" key="3">
    <source>
        <dbReference type="ARBA" id="ARBA00023004"/>
    </source>
</evidence>
<dbReference type="SUPFAM" id="SSF46626">
    <property type="entry name" value="Cytochrome c"/>
    <property type="match status" value="1"/>
</dbReference>
<evidence type="ECO:0000259" key="7">
    <source>
        <dbReference type="PROSITE" id="PS51007"/>
    </source>
</evidence>
<feature type="compositionally biased region" description="Basic residues" evidence="5">
    <location>
        <begin position="54"/>
        <end position="63"/>
    </location>
</feature>
<dbReference type="InterPro" id="IPR009056">
    <property type="entry name" value="Cyt_c-like_dom"/>
</dbReference>
<proteinExistence type="predicted"/>
<dbReference type="EMBL" id="CP036265">
    <property type="protein sequence ID" value="QDT16250.1"/>
    <property type="molecule type" value="Genomic_DNA"/>
</dbReference>
<protein>
    <recommendedName>
        <fullName evidence="7">Cytochrome c domain-containing protein</fullName>
    </recommendedName>
</protein>
<organism evidence="8 9">
    <name type="scientific">Alienimonas californiensis</name>
    <dbReference type="NCBI Taxonomy" id="2527989"/>
    <lineage>
        <taxon>Bacteria</taxon>
        <taxon>Pseudomonadati</taxon>
        <taxon>Planctomycetota</taxon>
        <taxon>Planctomycetia</taxon>
        <taxon>Planctomycetales</taxon>
        <taxon>Planctomycetaceae</taxon>
        <taxon>Alienimonas</taxon>
    </lineage>
</organism>
<dbReference type="Proteomes" id="UP000318741">
    <property type="component" value="Chromosome"/>
</dbReference>
<accession>A0A517PA54</accession>
<evidence type="ECO:0000256" key="6">
    <source>
        <dbReference type="SAM" id="Phobius"/>
    </source>
</evidence>
<keyword evidence="6" id="KW-1133">Transmembrane helix</keyword>
<dbReference type="InterPro" id="IPR011478">
    <property type="entry name" value="DUF1585"/>
</dbReference>
<keyword evidence="6" id="KW-0812">Transmembrane</keyword>
<reference evidence="8 9" key="1">
    <citation type="submission" date="2019-02" db="EMBL/GenBank/DDBJ databases">
        <title>Deep-cultivation of Planctomycetes and their phenomic and genomic characterization uncovers novel biology.</title>
        <authorList>
            <person name="Wiegand S."/>
            <person name="Jogler M."/>
            <person name="Boedeker C."/>
            <person name="Pinto D."/>
            <person name="Vollmers J."/>
            <person name="Rivas-Marin E."/>
            <person name="Kohn T."/>
            <person name="Peeters S.H."/>
            <person name="Heuer A."/>
            <person name="Rast P."/>
            <person name="Oberbeckmann S."/>
            <person name="Bunk B."/>
            <person name="Jeske O."/>
            <person name="Meyerdierks A."/>
            <person name="Storesund J.E."/>
            <person name="Kallscheuer N."/>
            <person name="Luecker S."/>
            <person name="Lage O.M."/>
            <person name="Pohl T."/>
            <person name="Merkel B.J."/>
            <person name="Hornburger P."/>
            <person name="Mueller R.-W."/>
            <person name="Bruemmer F."/>
            <person name="Labrenz M."/>
            <person name="Spormann A.M."/>
            <person name="Op den Camp H."/>
            <person name="Overmann J."/>
            <person name="Amann R."/>
            <person name="Jetten M.S.M."/>
            <person name="Mascher T."/>
            <person name="Medema M.H."/>
            <person name="Devos D.P."/>
            <person name="Kaster A.-K."/>
            <person name="Ovreas L."/>
            <person name="Rohde M."/>
            <person name="Galperin M.Y."/>
            <person name="Jogler C."/>
        </authorList>
    </citation>
    <scope>NUCLEOTIDE SEQUENCE [LARGE SCALE GENOMIC DNA]</scope>
    <source>
        <strain evidence="8 9">CA12</strain>
    </source>
</reference>
<feature type="region of interest" description="Disordered" evidence="5">
    <location>
        <begin position="40"/>
        <end position="63"/>
    </location>
</feature>
<gene>
    <name evidence="8" type="ORF">CA12_23500</name>
</gene>
<keyword evidence="9" id="KW-1185">Reference proteome</keyword>
<keyword evidence="6" id="KW-0472">Membrane</keyword>
<keyword evidence="3 4" id="KW-0408">Iron</keyword>
<evidence type="ECO:0000313" key="9">
    <source>
        <dbReference type="Proteomes" id="UP000318741"/>
    </source>
</evidence>
<dbReference type="Pfam" id="PF07635">
    <property type="entry name" value="PSCyt1"/>
    <property type="match status" value="1"/>
</dbReference>
<dbReference type="InterPro" id="IPR013042">
    <property type="entry name" value="DUF1592"/>
</dbReference>
<evidence type="ECO:0000313" key="8">
    <source>
        <dbReference type="EMBL" id="QDT16250.1"/>
    </source>
</evidence>
<dbReference type="GO" id="GO:0020037">
    <property type="term" value="F:heme binding"/>
    <property type="evidence" value="ECO:0007669"/>
    <property type="project" value="InterPro"/>
</dbReference>
<dbReference type="Pfam" id="PF07637">
    <property type="entry name" value="PSD5"/>
    <property type="match status" value="1"/>
</dbReference>
<dbReference type="InterPro" id="IPR036909">
    <property type="entry name" value="Cyt_c-like_dom_sf"/>
</dbReference>
<dbReference type="InterPro" id="IPR011429">
    <property type="entry name" value="Cyt_c_Planctomycete-type"/>
</dbReference>
<dbReference type="GO" id="GO:0046872">
    <property type="term" value="F:metal ion binding"/>
    <property type="evidence" value="ECO:0007669"/>
    <property type="project" value="UniProtKB-KW"/>
</dbReference>
<dbReference type="Pfam" id="PF07631">
    <property type="entry name" value="PSD4"/>
    <property type="match status" value="1"/>
</dbReference>
<keyword evidence="2 4" id="KW-0479">Metal-binding</keyword>
<dbReference type="PROSITE" id="PS51007">
    <property type="entry name" value="CYTC"/>
    <property type="match status" value="1"/>
</dbReference>
<keyword evidence="1 4" id="KW-0349">Heme</keyword>
<dbReference type="Pfam" id="PF07624">
    <property type="entry name" value="PSD2"/>
    <property type="match status" value="1"/>
</dbReference>
<dbReference type="AlphaFoldDB" id="A0A517PA54"/>
<dbReference type="InterPro" id="IPR013039">
    <property type="entry name" value="DUF1588"/>
</dbReference>
<feature type="transmembrane region" description="Helical" evidence="6">
    <location>
        <begin position="66"/>
        <end position="87"/>
    </location>
</feature>
<evidence type="ECO:0000256" key="2">
    <source>
        <dbReference type="ARBA" id="ARBA00022723"/>
    </source>
</evidence>
<dbReference type="RefSeq" id="WP_207621959.1">
    <property type="nucleotide sequence ID" value="NZ_CP036265.1"/>
</dbReference>
<dbReference type="GO" id="GO:0009055">
    <property type="term" value="F:electron transfer activity"/>
    <property type="evidence" value="ECO:0007669"/>
    <property type="project" value="InterPro"/>
</dbReference>
<dbReference type="Pfam" id="PF07627">
    <property type="entry name" value="PSCyt3"/>
    <property type="match status" value="1"/>
</dbReference>
<feature type="domain" description="Cytochrome c" evidence="7">
    <location>
        <begin position="150"/>
        <end position="235"/>
    </location>
</feature>
<evidence type="ECO:0000256" key="1">
    <source>
        <dbReference type="ARBA" id="ARBA00022617"/>
    </source>
</evidence>
<evidence type="ECO:0000256" key="4">
    <source>
        <dbReference type="PROSITE-ProRule" id="PRU00433"/>
    </source>
</evidence>
<dbReference type="InterPro" id="IPR013043">
    <property type="entry name" value="DUF1595"/>
</dbReference>
<dbReference type="InterPro" id="IPR013036">
    <property type="entry name" value="DUF1587"/>
</dbReference>
<dbReference type="Pfam" id="PF07626">
    <property type="entry name" value="PSD3"/>
    <property type="match status" value="1"/>
</dbReference>